<reference evidence="3 4" key="1">
    <citation type="journal article" date="2015" name="PLoS Pathog.">
        <title>Leptomonas seymouri: Adaptations to the Dixenous Life Cycle Analyzed by Genome Sequencing, Transcriptome Profiling and Co-infection with Leishmania donovani.</title>
        <authorList>
            <person name="Kraeva N."/>
            <person name="Butenko A."/>
            <person name="Hlavacova J."/>
            <person name="Kostygov A."/>
            <person name="Myskova J."/>
            <person name="Grybchuk D."/>
            <person name="Lestinova T."/>
            <person name="Votypka J."/>
            <person name="Volf P."/>
            <person name="Opperdoes F."/>
            <person name="Flegontov P."/>
            <person name="Lukes J."/>
            <person name="Yurchenko V."/>
        </authorList>
    </citation>
    <scope>NUCLEOTIDE SEQUENCE [LARGE SCALE GENOMIC DNA]</scope>
    <source>
        <strain evidence="3 4">ATCC 30220</strain>
    </source>
</reference>
<evidence type="ECO:0000313" key="3">
    <source>
        <dbReference type="EMBL" id="KPI90525.1"/>
    </source>
</evidence>
<dbReference type="EMBL" id="LJSK01000004">
    <property type="protein sequence ID" value="KPI90525.1"/>
    <property type="molecule type" value="Genomic_DNA"/>
</dbReference>
<feature type="compositionally biased region" description="Basic and acidic residues" evidence="2">
    <location>
        <begin position="211"/>
        <end position="220"/>
    </location>
</feature>
<evidence type="ECO:0000256" key="1">
    <source>
        <dbReference type="SAM" id="Coils"/>
    </source>
</evidence>
<protein>
    <submittedName>
        <fullName evidence="3">Uncharacterized protein</fullName>
    </submittedName>
</protein>
<sequence>MSTLTVCPYCGEGMHFDEMKRHFLSCEGCARSSKSQPRYQSAELPLSPPDKRPVSGLEFYNRLNKLSVLTRSRSRSGSRRGALHEFMASPNQRDAATVPELMYPNTSLAMDIAPLRSSTSVSSCEGLGGQVEWRSPSRASAVAMESVSPLVSPSSRAVRVSLRQPDSNSTVDSRTEEEAVERNECEQRSSNSFSYHAASALANQSAAAATQKERLHEGRKAASVPMRSRSRSSKEGKAQAMAAEMVEQVAMPNMFQGFKGSAADSRASPTSSNAASVGERRPRVPVDRTKAIGDAVRCELPSARPVLSSRSSEQRPMPQLSSFAIRLRGSGGCSARRVEEFTPEGGTRAPHGGPENAAESAYGLASSAHKLSVTQLNASLRHMQLLVERQQEQYNSLLQAHADLNRQVAAQQGAYNEMMRRSLEQASVVKAALQQHTTQWHSEHVALSESIAALWASVSEMQHRLSQHQIGSPRAPAPAPVPPLLSPPKVYPALGAPPSASSPRRPFHASNSTTTLTEVAEHVPASTVAMGNAVPIPQQPAEHDTRTPAPAPAISVERAAPVEASAYYSDIASFIQHDVPAFSVSASAVMSQSGVSVSGCSHASAVTDVKGASRGLFAHIPTAASTRTAAAGFVPPSVAQPVTSPTVSSSRGSSMPHVGHRSTTLPRTTPLATDVSRQQQQNSQTSIEDRVMAMLRAEPTVVVHRSPWR</sequence>
<feature type="compositionally biased region" description="Basic and acidic residues" evidence="2">
    <location>
        <begin position="173"/>
        <end position="187"/>
    </location>
</feature>
<organism evidence="3 4">
    <name type="scientific">Leptomonas seymouri</name>
    <dbReference type="NCBI Taxonomy" id="5684"/>
    <lineage>
        <taxon>Eukaryota</taxon>
        <taxon>Discoba</taxon>
        <taxon>Euglenozoa</taxon>
        <taxon>Kinetoplastea</taxon>
        <taxon>Metakinetoplastina</taxon>
        <taxon>Trypanosomatida</taxon>
        <taxon>Trypanosomatidae</taxon>
        <taxon>Leishmaniinae</taxon>
        <taxon>Leptomonas</taxon>
    </lineage>
</organism>
<feature type="region of interest" description="Disordered" evidence="2">
    <location>
        <begin position="260"/>
        <end position="284"/>
    </location>
</feature>
<feature type="region of interest" description="Disordered" evidence="2">
    <location>
        <begin position="204"/>
        <end position="239"/>
    </location>
</feature>
<feature type="compositionally biased region" description="Pro residues" evidence="2">
    <location>
        <begin position="475"/>
        <end position="490"/>
    </location>
</feature>
<evidence type="ECO:0000313" key="4">
    <source>
        <dbReference type="Proteomes" id="UP000038009"/>
    </source>
</evidence>
<keyword evidence="1" id="KW-0175">Coiled coil</keyword>
<feature type="compositionally biased region" description="Polar residues" evidence="2">
    <location>
        <begin position="661"/>
        <end position="686"/>
    </location>
</feature>
<dbReference type="VEuPathDB" id="TriTrypDB:Lsey_0004_0130"/>
<dbReference type="OMA" id="MSTLTVC"/>
<feature type="region of interest" description="Disordered" evidence="2">
    <location>
        <begin position="466"/>
        <end position="510"/>
    </location>
</feature>
<feature type="compositionally biased region" description="Low complexity" evidence="2">
    <location>
        <begin position="640"/>
        <end position="654"/>
    </location>
</feature>
<comment type="caution">
    <text evidence="3">The sequence shown here is derived from an EMBL/GenBank/DDBJ whole genome shotgun (WGS) entry which is preliminary data.</text>
</comment>
<dbReference type="AlphaFoldDB" id="A0A0N1PGI6"/>
<feature type="compositionally biased region" description="Low complexity" evidence="2">
    <location>
        <begin position="491"/>
        <end position="510"/>
    </location>
</feature>
<proteinExistence type="predicted"/>
<gene>
    <name evidence="3" type="ORF">ABL78_0285</name>
</gene>
<feature type="region of interest" description="Disordered" evidence="2">
    <location>
        <begin position="149"/>
        <end position="191"/>
    </location>
</feature>
<feature type="region of interest" description="Disordered" evidence="2">
    <location>
        <begin position="640"/>
        <end position="686"/>
    </location>
</feature>
<accession>A0A0N1PGI6</accession>
<name>A0A0N1PGI6_LEPSE</name>
<dbReference type="OrthoDB" id="267050at2759"/>
<feature type="coiled-coil region" evidence="1">
    <location>
        <begin position="373"/>
        <end position="407"/>
    </location>
</feature>
<dbReference type="Proteomes" id="UP000038009">
    <property type="component" value="Unassembled WGS sequence"/>
</dbReference>
<keyword evidence="4" id="KW-1185">Reference proteome</keyword>
<evidence type="ECO:0000256" key="2">
    <source>
        <dbReference type="SAM" id="MobiDB-lite"/>
    </source>
</evidence>